<dbReference type="GO" id="GO:0016787">
    <property type="term" value="F:hydrolase activity"/>
    <property type="evidence" value="ECO:0007669"/>
    <property type="project" value="UniProtKB-KW"/>
</dbReference>
<protein>
    <recommendedName>
        <fullName evidence="11">Replication restart protein PriA</fullName>
    </recommendedName>
    <alternativeName>
        <fullName evidence="11">ATP-dependent DNA helicase PriA</fullName>
        <ecNumber evidence="11">5.6.2.4</ecNumber>
    </alternativeName>
    <alternativeName>
        <fullName evidence="11">DNA 3'-5' helicase PriA</fullName>
    </alternativeName>
</protein>
<keyword evidence="7 11" id="KW-0862">Zinc</keyword>
<dbReference type="SUPFAM" id="SSF52540">
    <property type="entry name" value="P-loop containing nucleoside triphosphate hydrolases"/>
    <property type="match status" value="2"/>
</dbReference>
<feature type="binding site" evidence="11">
    <location>
        <position position="498"/>
    </location>
    <ligand>
        <name>Zn(2+)</name>
        <dbReference type="ChEBI" id="CHEBI:29105"/>
        <label>1</label>
    </ligand>
</feature>
<comment type="cofactor">
    <cofactor evidence="11">
        <name>Zn(2+)</name>
        <dbReference type="ChEBI" id="CHEBI:29105"/>
    </cofactor>
    <text evidence="11">Binds 2 zinc ions per subunit.</text>
</comment>
<dbReference type="Proteomes" id="UP001626549">
    <property type="component" value="Chromosome"/>
</dbReference>
<dbReference type="PANTHER" id="PTHR30580:SF0">
    <property type="entry name" value="PRIMOSOMAL PROTEIN N"/>
    <property type="match status" value="1"/>
</dbReference>
<feature type="binding site" evidence="11">
    <location>
        <position position="485"/>
    </location>
    <ligand>
        <name>Zn(2+)</name>
        <dbReference type="ChEBI" id="CHEBI:29105"/>
        <label>2</label>
    </ligand>
</feature>
<dbReference type="RefSeq" id="WP_407328011.1">
    <property type="nucleotide sequence ID" value="NZ_CP136865.1"/>
</dbReference>
<dbReference type="NCBIfam" id="NF004067">
    <property type="entry name" value="PRK05580.1-4"/>
    <property type="match status" value="1"/>
</dbReference>
<feature type="binding site" evidence="11">
    <location>
        <position position="461"/>
    </location>
    <ligand>
        <name>Zn(2+)</name>
        <dbReference type="ChEBI" id="CHEBI:29105"/>
        <label>1</label>
    </ligand>
</feature>
<keyword evidence="9 11" id="KW-0238">DNA-binding</keyword>
<keyword evidence="5 11" id="KW-0378">Hydrolase</keyword>
<accession>A0ABZ0ICJ9</accession>
<comment type="catalytic activity">
    <reaction evidence="11">
        <text>ATP + H2O = ADP + phosphate + H(+)</text>
        <dbReference type="Rhea" id="RHEA:13065"/>
        <dbReference type="ChEBI" id="CHEBI:15377"/>
        <dbReference type="ChEBI" id="CHEBI:15378"/>
        <dbReference type="ChEBI" id="CHEBI:30616"/>
        <dbReference type="ChEBI" id="CHEBI:43474"/>
        <dbReference type="ChEBI" id="CHEBI:456216"/>
        <dbReference type="EC" id="5.6.2.4"/>
    </reaction>
</comment>
<comment type="subunit">
    <text evidence="11">Component of the replication restart primosome.</text>
</comment>
<dbReference type="Gene3D" id="3.40.1440.60">
    <property type="entry name" value="PriA, 3(prime) DNA-binding domain"/>
    <property type="match status" value="1"/>
</dbReference>
<keyword evidence="1 11" id="KW-0639">Primosome</keyword>
<dbReference type="InterPro" id="IPR001650">
    <property type="entry name" value="Helicase_C-like"/>
</dbReference>
<keyword evidence="2 11" id="KW-0235">DNA replication</keyword>
<dbReference type="InterPro" id="IPR011545">
    <property type="entry name" value="DEAD/DEAH_box_helicase_dom"/>
</dbReference>
<keyword evidence="8 11" id="KW-0067">ATP-binding</keyword>
<dbReference type="InterPro" id="IPR014001">
    <property type="entry name" value="Helicase_ATP-bd"/>
</dbReference>
<dbReference type="InterPro" id="IPR005259">
    <property type="entry name" value="PriA"/>
</dbReference>
<dbReference type="Gene3D" id="3.40.50.300">
    <property type="entry name" value="P-loop containing nucleotide triphosphate hydrolases"/>
    <property type="match status" value="2"/>
</dbReference>
<evidence type="ECO:0000256" key="10">
    <source>
        <dbReference type="ARBA" id="ARBA00023235"/>
    </source>
</evidence>
<feature type="binding site" evidence="11">
    <location>
        <position position="470"/>
    </location>
    <ligand>
        <name>Zn(2+)</name>
        <dbReference type="ChEBI" id="CHEBI:29105"/>
        <label>2</label>
    </ligand>
</feature>
<evidence type="ECO:0000256" key="1">
    <source>
        <dbReference type="ARBA" id="ARBA00022515"/>
    </source>
</evidence>
<dbReference type="EMBL" id="CP136865">
    <property type="protein sequence ID" value="WOJ97269.1"/>
    <property type="molecule type" value="Genomic_DNA"/>
</dbReference>
<evidence type="ECO:0000313" key="13">
    <source>
        <dbReference type="EMBL" id="WOJ97269.1"/>
    </source>
</evidence>
<dbReference type="CDD" id="cd17929">
    <property type="entry name" value="DEXHc_priA"/>
    <property type="match status" value="1"/>
</dbReference>
<evidence type="ECO:0000313" key="14">
    <source>
        <dbReference type="Proteomes" id="UP001626549"/>
    </source>
</evidence>
<keyword evidence="10 11" id="KW-0413">Isomerase</keyword>
<comment type="function">
    <text evidence="11">Initiates the restart of stalled replication forks, which reloads the replicative helicase on sites other than the origin of replication. Recognizes and binds to abandoned replication forks and remodels them to uncover a helicase loading site. Promotes assembly of the primosome at these replication forks.</text>
</comment>
<dbReference type="HAMAP" id="MF_00983">
    <property type="entry name" value="PriA"/>
    <property type="match status" value="1"/>
</dbReference>
<dbReference type="Pfam" id="PF00270">
    <property type="entry name" value="DEAD"/>
    <property type="match status" value="1"/>
</dbReference>
<evidence type="ECO:0000256" key="5">
    <source>
        <dbReference type="ARBA" id="ARBA00022801"/>
    </source>
</evidence>
<evidence type="ECO:0000256" key="2">
    <source>
        <dbReference type="ARBA" id="ARBA00022705"/>
    </source>
</evidence>
<dbReference type="Pfam" id="PF18074">
    <property type="entry name" value="PriA_C"/>
    <property type="match status" value="1"/>
</dbReference>
<keyword evidence="14" id="KW-1185">Reference proteome</keyword>
<proteinExistence type="inferred from homology"/>
<name>A0ABZ0ICJ9_9GAMM</name>
<keyword evidence="3 11" id="KW-0479">Metal-binding</keyword>
<evidence type="ECO:0000256" key="8">
    <source>
        <dbReference type="ARBA" id="ARBA00022840"/>
    </source>
</evidence>
<dbReference type="InterPro" id="IPR041222">
    <property type="entry name" value="PriA_3primeBD"/>
</dbReference>
<evidence type="ECO:0000256" key="6">
    <source>
        <dbReference type="ARBA" id="ARBA00022806"/>
    </source>
</evidence>
<dbReference type="NCBIfam" id="TIGR00595">
    <property type="entry name" value="priA"/>
    <property type="match status" value="1"/>
</dbReference>
<feature type="binding site" evidence="11">
    <location>
        <position position="488"/>
    </location>
    <ligand>
        <name>Zn(2+)</name>
        <dbReference type="ChEBI" id="CHEBI:29105"/>
        <label>2</label>
    </ligand>
</feature>
<feature type="domain" description="Helicase ATP-binding" evidence="12">
    <location>
        <begin position="232"/>
        <end position="398"/>
    </location>
</feature>
<dbReference type="InterPro" id="IPR042115">
    <property type="entry name" value="PriA_3primeBD_sf"/>
</dbReference>
<dbReference type="InterPro" id="IPR041236">
    <property type="entry name" value="PriA_C"/>
</dbReference>
<dbReference type="Pfam" id="PF17764">
    <property type="entry name" value="PriA_3primeBD"/>
    <property type="match status" value="1"/>
</dbReference>
<feature type="binding site" evidence="11">
    <location>
        <position position="458"/>
    </location>
    <ligand>
        <name>Zn(2+)</name>
        <dbReference type="ChEBI" id="CHEBI:29105"/>
        <label>1</label>
    </ligand>
</feature>
<keyword evidence="4 11" id="KW-0547">Nucleotide-binding</keyword>
<comment type="similarity">
    <text evidence="11">Belongs to the helicase family. PriA subfamily.</text>
</comment>
<evidence type="ECO:0000256" key="11">
    <source>
        <dbReference type="HAMAP-Rule" id="MF_00983"/>
    </source>
</evidence>
<dbReference type="InterPro" id="IPR040498">
    <property type="entry name" value="PriA_CRR"/>
</dbReference>
<feature type="binding site" evidence="11">
    <location>
        <position position="467"/>
    </location>
    <ligand>
        <name>Zn(2+)</name>
        <dbReference type="ChEBI" id="CHEBI:29105"/>
        <label>2</label>
    </ligand>
</feature>
<dbReference type="EC" id="5.6.2.4" evidence="11"/>
<organism evidence="13 14">
    <name type="scientific">Congregibacter brevis</name>
    <dbReference type="NCBI Taxonomy" id="3081201"/>
    <lineage>
        <taxon>Bacteria</taxon>
        <taxon>Pseudomonadati</taxon>
        <taxon>Pseudomonadota</taxon>
        <taxon>Gammaproteobacteria</taxon>
        <taxon>Cellvibrionales</taxon>
        <taxon>Halieaceae</taxon>
        <taxon>Congregibacter</taxon>
    </lineage>
</organism>
<dbReference type="Pfam" id="PF18319">
    <property type="entry name" value="Zn_ribbon_PriA"/>
    <property type="match status" value="1"/>
</dbReference>
<evidence type="ECO:0000259" key="12">
    <source>
        <dbReference type="PROSITE" id="PS51192"/>
    </source>
</evidence>
<reference evidence="13 14" key="1">
    <citation type="submission" date="2023-10" db="EMBL/GenBank/DDBJ databases">
        <title>Two novel species belonging to the OM43/NOR5 clade.</title>
        <authorList>
            <person name="Park M."/>
        </authorList>
    </citation>
    <scope>NUCLEOTIDE SEQUENCE [LARGE SCALE GENOMIC DNA]</scope>
    <source>
        <strain evidence="13 14">IMCC45268</strain>
    </source>
</reference>
<dbReference type="SMART" id="SM00487">
    <property type="entry name" value="DEXDc"/>
    <property type="match status" value="1"/>
</dbReference>
<sequence>MSVVKDTDCSVEPSTLCYARVIVTHTEKPVVLRVAAPVPLRRPFDYLAPEGRNQGSLSPGMRLRVPFGKREVTAILLEVVEEASVDAEQLRPALDVLDSESLLGPSMMALCNWSSDYYQHPIGEVFSAAIPKALREGRSLTETHWRLTTQGEGLPEGALSRARSQAKALSLLQRGEQLPETLKAEGVSSAVLRELTNKGLIERCRASAHIPSAALEQEGPPLGTEQAQAVEAIVGGSFSSHLLQGVTGSGKTEVYLRLIAACLERGEQALVLIPEIGLTPQTVKRFEARFKSPVAVLHSGLSDGQRFAAWQAAQAGTAGIVMGTRSAIFTPLARPGLIVVDEEHDGSYKQQDGFRYSARDVAVKRAQLEDCPVILGSATPSLESLENARRERYDHHFLRGRQGGGELPMLETVDLRGLHLNAGISDYLMAAIRDTVQIQKRQALLFLNRRGFAPTLQCHSCGWVAGCDHCDARLTVHMRKRCLRCHHCAAQRALPSHCPDCGGTSLLTHGLGTEQTEEFLRSVLRCPVHRVDSDAMRGADAMQSLLEVAHGEEPCVILGTQMLTKGHHFPAVQLVGVIDADALLYSADFRGEERMAQLVVQVAGRAGRESAGGKVLIQTHYPDDPLFGALRGGHFESITSSLLEKRRSSGLPPYGQLMLLRSDARNERDGEAFLRAVQKEAKPYLPSDCQLIGPLPSAMPRRAGRFRWQLWCLSASRRGAMTAARLLVDRAETLKKPRELSWFIDVDPSDVL</sequence>
<evidence type="ECO:0000256" key="4">
    <source>
        <dbReference type="ARBA" id="ARBA00022741"/>
    </source>
</evidence>
<gene>
    <name evidence="11" type="primary">priA</name>
    <name evidence="13" type="ORF">R0137_01545</name>
</gene>
<dbReference type="SMART" id="SM00490">
    <property type="entry name" value="HELICc"/>
    <property type="match status" value="1"/>
</dbReference>
<evidence type="ECO:0000256" key="3">
    <source>
        <dbReference type="ARBA" id="ARBA00022723"/>
    </source>
</evidence>
<feature type="binding site" evidence="11">
    <location>
        <position position="501"/>
    </location>
    <ligand>
        <name>Zn(2+)</name>
        <dbReference type="ChEBI" id="CHEBI:29105"/>
        <label>1</label>
    </ligand>
</feature>
<keyword evidence="6 11" id="KW-0347">Helicase</keyword>
<evidence type="ECO:0000256" key="7">
    <source>
        <dbReference type="ARBA" id="ARBA00022833"/>
    </source>
</evidence>
<comment type="catalytic activity">
    <reaction evidence="11">
        <text>Couples ATP hydrolysis with the unwinding of duplex DNA by translocating in the 3'-5' direction.</text>
        <dbReference type="EC" id="5.6.2.4"/>
    </reaction>
</comment>
<evidence type="ECO:0000256" key="9">
    <source>
        <dbReference type="ARBA" id="ARBA00023125"/>
    </source>
</evidence>
<dbReference type="PANTHER" id="PTHR30580">
    <property type="entry name" value="PRIMOSOMAL PROTEIN N"/>
    <property type="match status" value="1"/>
</dbReference>
<dbReference type="PROSITE" id="PS51192">
    <property type="entry name" value="HELICASE_ATP_BIND_1"/>
    <property type="match status" value="1"/>
</dbReference>
<dbReference type="InterPro" id="IPR027417">
    <property type="entry name" value="P-loop_NTPase"/>
</dbReference>